<proteinExistence type="predicted"/>
<accession>A0A8T0F7F6</accession>
<dbReference type="AlphaFoldDB" id="A0A8T0F7F6"/>
<comment type="caution">
    <text evidence="1">The sequence shown here is derived from an EMBL/GenBank/DDBJ whole genome shotgun (WGS) entry which is preliminary data.</text>
</comment>
<gene>
    <name evidence="1" type="ORF">HNY73_008762</name>
</gene>
<reference evidence="1" key="1">
    <citation type="journal article" date="2020" name="bioRxiv">
        <title>Chromosome-level reference genome of the European wasp spider Argiope bruennichi: a resource for studies on range expansion and evolutionary adaptation.</title>
        <authorList>
            <person name="Sheffer M.M."/>
            <person name="Hoppe A."/>
            <person name="Krehenwinkel H."/>
            <person name="Uhl G."/>
            <person name="Kuss A.W."/>
            <person name="Jensen L."/>
            <person name="Jensen C."/>
            <person name="Gillespie R.G."/>
            <person name="Hoff K.J."/>
            <person name="Prost S."/>
        </authorList>
    </citation>
    <scope>NUCLEOTIDE SEQUENCE</scope>
</reference>
<dbReference type="Proteomes" id="UP000807504">
    <property type="component" value="Unassembled WGS sequence"/>
</dbReference>
<reference evidence="1" key="2">
    <citation type="submission" date="2020-06" db="EMBL/GenBank/DDBJ databases">
        <authorList>
            <person name="Sheffer M."/>
        </authorList>
    </citation>
    <scope>NUCLEOTIDE SEQUENCE</scope>
</reference>
<evidence type="ECO:0000313" key="2">
    <source>
        <dbReference type="Proteomes" id="UP000807504"/>
    </source>
</evidence>
<sequence length="109" mass="12699">MDYDTQISGKNGIFLNDLSPRYFERRWNIGKLPCMQIRMGNNGYPLLSGVFSMPCCGNTDLMGYKDARKKMDILKCKLEHAKTRLLAEGFENWNRVIEMKDRIINWSGE</sequence>
<evidence type="ECO:0000313" key="1">
    <source>
        <dbReference type="EMBL" id="KAF8787134.1"/>
    </source>
</evidence>
<name>A0A8T0F7F6_ARGBR</name>
<protein>
    <submittedName>
        <fullName evidence="1">Uncharacterized protein</fullName>
    </submittedName>
</protein>
<dbReference type="EMBL" id="JABXBU010000015">
    <property type="protein sequence ID" value="KAF8787134.1"/>
    <property type="molecule type" value="Genomic_DNA"/>
</dbReference>
<organism evidence="1 2">
    <name type="scientific">Argiope bruennichi</name>
    <name type="common">Wasp spider</name>
    <name type="synonym">Aranea bruennichi</name>
    <dbReference type="NCBI Taxonomy" id="94029"/>
    <lineage>
        <taxon>Eukaryota</taxon>
        <taxon>Metazoa</taxon>
        <taxon>Ecdysozoa</taxon>
        <taxon>Arthropoda</taxon>
        <taxon>Chelicerata</taxon>
        <taxon>Arachnida</taxon>
        <taxon>Araneae</taxon>
        <taxon>Araneomorphae</taxon>
        <taxon>Entelegynae</taxon>
        <taxon>Araneoidea</taxon>
        <taxon>Araneidae</taxon>
        <taxon>Argiope</taxon>
    </lineage>
</organism>
<keyword evidence="2" id="KW-1185">Reference proteome</keyword>